<organism evidence="2 3">
    <name type="scientific">Glycomyces endophyticus</name>
    <dbReference type="NCBI Taxonomy" id="480996"/>
    <lineage>
        <taxon>Bacteria</taxon>
        <taxon>Bacillati</taxon>
        <taxon>Actinomycetota</taxon>
        <taxon>Actinomycetes</taxon>
        <taxon>Glycomycetales</taxon>
        <taxon>Glycomycetaceae</taxon>
        <taxon>Glycomyces</taxon>
    </lineage>
</organism>
<accession>A0ABN2GMV9</accession>
<keyword evidence="3" id="KW-1185">Reference proteome</keyword>
<evidence type="ECO:0000256" key="1">
    <source>
        <dbReference type="SAM" id="Phobius"/>
    </source>
</evidence>
<keyword evidence="1" id="KW-0472">Membrane</keyword>
<comment type="caution">
    <text evidence="2">The sequence shown here is derived from an EMBL/GenBank/DDBJ whole genome shotgun (WGS) entry which is preliminary data.</text>
</comment>
<dbReference type="RefSeq" id="WP_344485084.1">
    <property type="nucleotide sequence ID" value="NZ_BAAAQF010000005.1"/>
</dbReference>
<feature type="transmembrane region" description="Helical" evidence="1">
    <location>
        <begin position="85"/>
        <end position="105"/>
    </location>
</feature>
<keyword evidence="1" id="KW-0812">Transmembrane</keyword>
<keyword evidence="1" id="KW-1133">Transmembrane helix</keyword>
<feature type="transmembrane region" description="Helical" evidence="1">
    <location>
        <begin position="117"/>
        <end position="137"/>
    </location>
</feature>
<proteinExistence type="predicted"/>
<evidence type="ECO:0000313" key="3">
    <source>
        <dbReference type="Proteomes" id="UP001499851"/>
    </source>
</evidence>
<feature type="transmembrane region" description="Helical" evidence="1">
    <location>
        <begin position="20"/>
        <end position="37"/>
    </location>
</feature>
<reference evidence="2 3" key="1">
    <citation type="journal article" date="2019" name="Int. J. Syst. Evol. Microbiol.">
        <title>The Global Catalogue of Microorganisms (GCM) 10K type strain sequencing project: providing services to taxonomists for standard genome sequencing and annotation.</title>
        <authorList>
            <consortium name="The Broad Institute Genomics Platform"/>
            <consortium name="The Broad Institute Genome Sequencing Center for Infectious Disease"/>
            <person name="Wu L."/>
            <person name="Ma J."/>
        </authorList>
    </citation>
    <scope>NUCLEOTIDE SEQUENCE [LARGE SCALE GENOMIC DNA]</scope>
    <source>
        <strain evidence="2 3">JCM 16001</strain>
    </source>
</reference>
<evidence type="ECO:0008006" key="4">
    <source>
        <dbReference type="Google" id="ProtNLM"/>
    </source>
</evidence>
<evidence type="ECO:0000313" key="2">
    <source>
        <dbReference type="EMBL" id="GAA1673213.1"/>
    </source>
</evidence>
<feature type="transmembrane region" description="Helical" evidence="1">
    <location>
        <begin position="49"/>
        <end position="73"/>
    </location>
</feature>
<protein>
    <recommendedName>
        <fullName evidence="4">Tryptophan-rich sensory protein</fullName>
    </recommendedName>
</protein>
<gene>
    <name evidence="2" type="ORF">GCM10009830_19380</name>
</gene>
<name>A0ABN2GMV9_9ACTN</name>
<dbReference type="Proteomes" id="UP001499851">
    <property type="component" value="Unassembled WGS sequence"/>
</dbReference>
<dbReference type="EMBL" id="BAAAQF010000005">
    <property type="protein sequence ID" value="GAA1673213.1"/>
    <property type="molecule type" value="Genomic_DNA"/>
</dbReference>
<sequence length="140" mass="15116">MDTPETTARYRVSNRRAAQLMLWTLAWAASLAAARFGPERWWDAQASPAASWVAIGVNVLVGVAWVVAFARFLRALDDLWRKIMQDALAVTLGAGWVAGFAWAAADAAGLVTGEVNLALFPVLLGAVYVAAVAVGWIRFR</sequence>